<dbReference type="Pfam" id="PF07715">
    <property type="entry name" value="Plug"/>
    <property type="match status" value="1"/>
</dbReference>
<keyword evidence="12" id="KW-0675">Receptor</keyword>
<dbReference type="Proteomes" id="UP000061569">
    <property type="component" value="Chromosome"/>
</dbReference>
<dbReference type="KEGG" id="lez:GLE_1104"/>
<accession>A0A0S2DD46</accession>
<dbReference type="STRING" id="69.GLE_1104"/>
<dbReference type="PATRIC" id="fig|69.6.peg.1091"/>
<dbReference type="InterPro" id="IPR039426">
    <property type="entry name" value="TonB-dep_rcpt-like"/>
</dbReference>
<evidence type="ECO:0000256" key="2">
    <source>
        <dbReference type="ARBA" id="ARBA00022448"/>
    </source>
</evidence>
<comment type="subcellular location">
    <subcellularLocation>
        <location evidence="1 9">Cell outer membrane</location>
        <topology evidence="1 9">Multi-pass membrane protein</topology>
    </subcellularLocation>
</comment>
<sequence>MTLKTNKLRDAITFALCVGATSLAGIGLANAQDGATPAAPAAAQEATTLDRIQVTGSHISIPGLTTNSPVMTVDREEINRNQPVTAEDFLKVLPGATPAIGPGVNNGANGGATINLRGLGDNRTLVLMDGRRVVPFNLFGVVDTNVIPLALIDSVDLVTGGASAVYGADAVSGVVNFVLKRNFEGVELNTSYGQSSKQDADRRNTTVTMGVNLDDGKGNVVLSVGKTDNDPLLQGGRKYSVFTLDSTDGSQGGSSVGIPTRIAGVGQFNTATGGFGGINQRFNYNPFNYFQTELDRWQATALGRYEFNEHAEAYAQVLYTRSDVTSQIAPGGLFGAEFDVSIGNPLLPEPARQQLCTTFNIAAADCVVGSAATFRSAVLRRSTELGTRSTDFQNKVFQTTLGLRGKINDNWRYDAYWSHGEADQLVVNGGFLSYTRSQQALLTRDGVNCVDPSGGCVPINLWGPEGSFGTGAKKFLEVITFATQRVEQEVWSGTVNGDLGDEFKSPWAEYPIGLAFGLEGRKVEAMNQADAASRDPNEVQGAGGANPDVRGNLTLREAYVETIVPLVSGKSGAYALNFEAGYRHSQFKSGQTDVDYGSYKYGLEWAPIETLRFRGMFQRATRAPNVNELFQPLTSSLDNSAVDPCQASELAKVGGPNSATGALCVATGVPAAVINNGDGIDGPNSGQAYAYIGGNPILGPEKADTQTLGLVWQPTNDFSVTLDYWKIDIKDAITRPLLGDALFGCYDQALNPTLSVNHPMCQLMVGARHATRGDLNEGARGPFLDRSNKGRIKTDGWDLGVRYGIPLANEWGRIDFALDLTKTDSYDYQADPLVYKHDCVGVYGVSCNVAAGIIYDYKSNFRAVWSIKDFELGLNWRHLSSVDVEPGPITWYKPYTSIDAYDYFDLTMAYELPWNARINFTVTNLADKTPPVVGGNIGSTTYNSGNTFPQFYDTLGRYYTLGLTMRF</sequence>
<dbReference type="PANTHER" id="PTHR47234">
    <property type="match status" value="1"/>
</dbReference>
<evidence type="ECO:0000256" key="5">
    <source>
        <dbReference type="ARBA" id="ARBA00022729"/>
    </source>
</evidence>
<dbReference type="Gene3D" id="2.170.130.10">
    <property type="entry name" value="TonB-dependent receptor, plug domain"/>
    <property type="match status" value="1"/>
</dbReference>
<dbReference type="InterPro" id="IPR010917">
    <property type="entry name" value="TonB_rcpt_CS"/>
</dbReference>
<dbReference type="PROSITE" id="PS52016">
    <property type="entry name" value="TONB_DEPENDENT_REC_3"/>
    <property type="match status" value="1"/>
</dbReference>
<dbReference type="GO" id="GO:0009279">
    <property type="term" value="C:cell outer membrane"/>
    <property type="evidence" value="ECO:0007669"/>
    <property type="project" value="UniProtKB-SubCell"/>
</dbReference>
<keyword evidence="6 11" id="KW-0798">TonB box</keyword>
<evidence type="ECO:0000256" key="4">
    <source>
        <dbReference type="ARBA" id="ARBA00022692"/>
    </source>
</evidence>
<keyword evidence="2 9" id="KW-0813">Transport</keyword>
<evidence type="ECO:0000313" key="13">
    <source>
        <dbReference type="Proteomes" id="UP000061569"/>
    </source>
</evidence>
<reference evidence="12 13" key="1">
    <citation type="submission" date="2015-11" db="EMBL/GenBank/DDBJ databases">
        <title>Genome sequences of Lysobacter enzymogenes strain C3 and Lysobacter antibioticus ATCC 29479.</title>
        <authorList>
            <person name="Kobayashi D.Y."/>
        </authorList>
    </citation>
    <scope>NUCLEOTIDE SEQUENCE [LARGE SCALE GENOMIC DNA]</scope>
    <source>
        <strain evidence="12 13">C3</strain>
    </source>
</reference>
<evidence type="ECO:0000256" key="7">
    <source>
        <dbReference type="ARBA" id="ARBA00023136"/>
    </source>
</evidence>
<proteinExistence type="inferred from homology"/>
<dbReference type="Pfam" id="PF00593">
    <property type="entry name" value="TonB_dep_Rec_b-barrel"/>
    <property type="match status" value="1"/>
</dbReference>
<name>A0A0S2DD46_LYSEN</name>
<protein>
    <submittedName>
        <fullName evidence="12">TonB-dependent receptor</fullName>
    </submittedName>
</protein>
<comment type="similarity">
    <text evidence="9 11">Belongs to the TonB-dependent receptor family.</text>
</comment>
<evidence type="ECO:0000256" key="1">
    <source>
        <dbReference type="ARBA" id="ARBA00004571"/>
    </source>
</evidence>
<keyword evidence="4 9" id="KW-0812">Transmembrane</keyword>
<dbReference type="AlphaFoldDB" id="A0A0S2DD46"/>
<dbReference type="InterPro" id="IPR036942">
    <property type="entry name" value="Beta-barrel_TonB_sf"/>
</dbReference>
<evidence type="ECO:0000256" key="8">
    <source>
        <dbReference type="ARBA" id="ARBA00023237"/>
    </source>
</evidence>
<dbReference type="InterPro" id="IPR037066">
    <property type="entry name" value="Plug_dom_sf"/>
</dbReference>
<dbReference type="InterPro" id="IPR012910">
    <property type="entry name" value="Plug_dom"/>
</dbReference>
<dbReference type="SUPFAM" id="SSF56935">
    <property type="entry name" value="Porins"/>
    <property type="match status" value="1"/>
</dbReference>
<organism evidence="12 13">
    <name type="scientific">Lysobacter enzymogenes</name>
    <dbReference type="NCBI Taxonomy" id="69"/>
    <lineage>
        <taxon>Bacteria</taxon>
        <taxon>Pseudomonadati</taxon>
        <taxon>Pseudomonadota</taxon>
        <taxon>Gammaproteobacteria</taxon>
        <taxon>Lysobacterales</taxon>
        <taxon>Lysobacteraceae</taxon>
        <taxon>Lysobacter</taxon>
    </lineage>
</organism>
<dbReference type="EMBL" id="CP013140">
    <property type="protein sequence ID" value="ALN56462.1"/>
    <property type="molecule type" value="Genomic_DNA"/>
</dbReference>
<evidence type="ECO:0000313" key="12">
    <source>
        <dbReference type="EMBL" id="ALN56462.1"/>
    </source>
</evidence>
<evidence type="ECO:0000256" key="10">
    <source>
        <dbReference type="PROSITE-ProRule" id="PRU10144"/>
    </source>
</evidence>
<dbReference type="InterPro" id="IPR000531">
    <property type="entry name" value="Beta-barrel_TonB"/>
</dbReference>
<keyword evidence="5" id="KW-0732">Signal</keyword>
<keyword evidence="7 9" id="KW-0472">Membrane</keyword>
<evidence type="ECO:0000256" key="9">
    <source>
        <dbReference type="PROSITE-ProRule" id="PRU01360"/>
    </source>
</evidence>
<dbReference type="OrthoDB" id="6276154at2"/>
<dbReference type="PANTHER" id="PTHR47234:SF2">
    <property type="entry name" value="TONB-DEPENDENT RECEPTOR"/>
    <property type="match status" value="1"/>
</dbReference>
<keyword evidence="8 9" id="KW-0998">Cell outer membrane</keyword>
<dbReference type="PROSITE" id="PS01156">
    <property type="entry name" value="TONB_DEPENDENT_REC_2"/>
    <property type="match status" value="1"/>
</dbReference>
<dbReference type="Gene3D" id="2.40.170.20">
    <property type="entry name" value="TonB-dependent receptor, beta-barrel domain"/>
    <property type="match status" value="1"/>
</dbReference>
<evidence type="ECO:0000256" key="6">
    <source>
        <dbReference type="ARBA" id="ARBA00023077"/>
    </source>
</evidence>
<evidence type="ECO:0000256" key="11">
    <source>
        <dbReference type="RuleBase" id="RU003357"/>
    </source>
</evidence>
<evidence type="ECO:0000256" key="3">
    <source>
        <dbReference type="ARBA" id="ARBA00022452"/>
    </source>
</evidence>
<gene>
    <name evidence="12" type="ORF">GLE_1104</name>
</gene>
<keyword evidence="3 9" id="KW-1134">Transmembrane beta strand</keyword>
<feature type="short sequence motif" description="TonB C-terminal box" evidence="10">
    <location>
        <begin position="950"/>
        <end position="967"/>
    </location>
</feature>